<evidence type="ECO:0000256" key="3">
    <source>
        <dbReference type="ARBA" id="ARBA00023163"/>
    </source>
</evidence>
<accession>A0AAV7JK29</accession>
<dbReference type="GO" id="GO:0003713">
    <property type="term" value="F:transcription coactivator activity"/>
    <property type="evidence" value="ECO:0007669"/>
    <property type="project" value="TreeGrafter"/>
</dbReference>
<evidence type="ECO:0000256" key="1">
    <source>
        <dbReference type="ARBA" id="ARBA00004123"/>
    </source>
</evidence>
<evidence type="ECO:0000313" key="6">
    <source>
        <dbReference type="EMBL" id="KAI6649057.1"/>
    </source>
</evidence>
<dbReference type="GO" id="GO:0005634">
    <property type="term" value="C:nucleus"/>
    <property type="evidence" value="ECO:0007669"/>
    <property type="project" value="UniProtKB-SubCell"/>
</dbReference>
<keyword evidence="7" id="KW-1185">Reference proteome</keyword>
<gene>
    <name evidence="6" type="ORF">LOD99_6779</name>
</gene>
<dbReference type="InterPro" id="IPR003195">
    <property type="entry name" value="TFIID_TAF13"/>
</dbReference>
<evidence type="ECO:0000313" key="7">
    <source>
        <dbReference type="Proteomes" id="UP001165289"/>
    </source>
</evidence>
<dbReference type="PANTHER" id="PTHR11380">
    <property type="entry name" value="TRANSCRIPTION INITIATION FACTOR TFIID/SUPT3-RELATED"/>
    <property type="match status" value="1"/>
</dbReference>
<keyword evidence="2" id="KW-0805">Transcription regulation</keyword>
<dbReference type="Pfam" id="PF02269">
    <property type="entry name" value="TFIID-18kDa"/>
    <property type="match status" value="1"/>
</dbReference>
<feature type="compositionally biased region" description="Polar residues" evidence="5">
    <location>
        <begin position="257"/>
        <end position="276"/>
    </location>
</feature>
<proteinExistence type="predicted"/>
<comment type="subcellular location">
    <subcellularLocation>
        <location evidence="1">Nucleus</location>
    </subcellularLocation>
</comment>
<reference evidence="6 7" key="1">
    <citation type="journal article" date="2023" name="BMC Biol.">
        <title>The compact genome of the sponge Oopsacas minuta (Hexactinellida) is lacking key metazoan core genes.</title>
        <authorList>
            <person name="Santini S."/>
            <person name="Schenkelaars Q."/>
            <person name="Jourda C."/>
            <person name="Duchesne M."/>
            <person name="Belahbib H."/>
            <person name="Rocher C."/>
            <person name="Selva M."/>
            <person name="Riesgo A."/>
            <person name="Vervoort M."/>
            <person name="Leys S.P."/>
            <person name="Kodjabachian L."/>
            <person name="Le Bivic A."/>
            <person name="Borchiellini C."/>
            <person name="Claverie J.M."/>
            <person name="Renard E."/>
        </authorList>
    </citation>
    <scope>NUCLEOTIDE SEQUENCE [LARGE SCALE GENOMIC DNA]</scope>
    <source>
        <strain evidence="6">SPO-2</strain>
    </source>
</reference>
<evidence type="ECO:0000256" key="2">
    <source>
        <dbReference type="ARBA" id="ARBA00023015"/>
    </source>
</evidence>
<evidence type="ECO:0000256" key="5">
    <source>
        <dbReference type="SAM" id="MobiDB-lite"/>
    </source>
</evidence>
<protein>
    <submittedName>
        <fullName evidence="6">Transcription initiation protein SPT3-like protein isoform X2</fullName>
    </submittedName>
</protein>
<dbReference type="Proteomes" id="UP001165289">
    <property type="component" value="Unassembled WGS sequence"/>
</dbReference>
<feature type="region of interest" description="Disordered" evidence="5">
    <location>
        <begin position="233"/>
        <end position="297"/>
    </location>
</feature>
<dbReference type="GO" id="GO:0006366">
    <property type="term" value="P:transcription by RNA polymerase II"/>
    <property type="evidence" value="ECO:0007669"/>
    <property type="project" value="InterPro"/>
</dbReference>
<name>A0AAV7JK29_9METZ</name>
<dbReference type="PANTHER" id="PTHR11380:SF16">
    <property type="entry name" value="TRANSCRIPTION INITIATION PROTEIN SPT3 HOMOLOG"/>
    <property type="match status" value="1"/>
</dbReference>
<evidence type="ECO:0000256" key="4">
    <source>
        <dbReference type="ARBA" id="ARBA00023242"/>
    </source>
</evidence>
<dbReference type="AlphaFoldDB" id="A0AAV7JK29"/>
<sequence>MESLSFITEIQAIMHACGDSRRATKQSAGLIESMVRADITHICTHGMSLNQSEDRVLEYILFLMRGDRYRLKHVLRNVSYKKLAKQVHKSVSEESMEDPLLGCGTSKHSLTVSFMDPIGPDTNLDFSSLLDKESLDSINTDRYQRYEILTRCMNTQEYLEFTECRSVNFTRRPQKLRDWLSLPLIEERGSSRLLEVLGYLCYEAVRRLVETALSCRDREQSLSRIFDPVSSPFPQSDLIKHDSSGSTGMTSRPMKRSSVSGSEQDSFPPLVSTSPLTALRPPRHKRPRIQPSLPFHPVHPPLLPSHLREAYRIVTGERSPFLLLGPGRVANSRLRKAQRLFF</sequence>
<organism evidence="6 7">
    <name type="scientific">Oopsacas minuta</name>
    <dbReference type="NCBI Taxonomy" id="111878"/>
    <lineage>
        <taxon>Eukaryota</taxon>
        <taxon>Metazoa</taxon>
        <taxon>Porifera</taxon>
        <taxon>Hexactinellida</taxon>
        <taxon>Hexasterophora</taxon>
        <taxon>Lyssacinosida</taxon>
        <taxon>Leucopsacidae</taxon>
        <taxon>Oopsacas</taxon>
    </lineage>
</organism>
<comment type="caution">
    <text evidence="6">The sequence shown here is derived from an EMBL/GenBank/DDBJ whole genome shotgun (WGS) entry which is preliminary data.</text>
</comment>
<dbReference type="EMBL" id="JAKMXF010000322">
    <property type="protein sequence ID" value="KAI6649057.1"/>
    <property type="molecule type" value="Genomic_DNA"/>
</dbReference>
<keyword evidence="3" id="KW-0804">Transcription</keyword>
<keyword evidence="4" id="KW-0539">Nucleus</keyword>